<protein>
    <submittedName>
        <fullName evidence="3">Aurora kinase A and ninein-interacting protein isoform X1</fullName>
    </submittedName>
</protein>
<dbReference type="GeneID" id="113998006"/>
<feature type="compositionally biased region" description="Polar residues" evidence="1">
    <location>
        <begin position="50"/>
        <end position="73"/>
    </location>
</feature>
<accession>A0A7R5K6T5</accession>
<feature type="compositionally biased region" description="Polar residues" evidence="1">
    <location>
        <begin position="231"/>
        <end position="242"/>
    </location>
</feature>
<dbReference type="InterPro" id="IPR029286">
    <property type="entry name" value="AUNIP"/>
</dbReference>
<feature type="compositionally biased region" description="Polar residues" evidence="1">
    <location>
        <begin position="145"/>
        <end position="156"/>
    </location>
</feature>
<dbReference type="Pfam" id="PF15334">
    <property type="entry name" value="AIB"/>
    <property type="match status" value="1"/>
</dbReference>
<dbReference type="PANTHER" id="PTHR14526">
    <property type="entry name" value="AURORA KINASE A AND NINEIN-INTERACTING PROTEIN"/>
    <property type="match status" value="1"/>
</dbReference>
<proteinExistence type="predicted"/>
<keyword evidence="3" id="KW-0418">Kinase</keyword>
<dbReference type="GO" id="GO:0005813">
    <property type="term" value="C:centrosome"/>
    <property type="evidence" value="ECO:0007669"/>
    <property type="project" value="TreeGrafter"/>
</dbReference>
<feature type="region of interest" description="Disordered" evidence="1">
    <location>
        <begin position="222"/>
        <end position="288"/>
    </location>
</feature>
<keyword evidence="2" id="KW-1185">Reference proteome</keyword>
<gene>
    <name evidence="3" type="primary">LOC113998006</name>
</gene>
<name>A0A7R5K6T5_9PASS</name>
<feature type="region of interest" description="Disordered" evidence="1">
    <location>
        <begin position="47"/>
        <end position="99"/>
    </location>
</feature>
<keyword evidence="3" id="KW-0808">Transferase</keyword>
<dbReference type="PANTHER" id="PTHR14526:SF2">
    <property type="entry name" value="AURORA KINASE A AND NINEIN-INTERACTING PROTEIN"/>
    <property type="match status" value="1"/>
</dbReference>
<organism evidence="2 3">
    <name type="scientific">Pipra filicauda</name>
    <name type="common">Wire-tailed manakin</name>
    <dbReference type="NCBI Taxonomy" id="649802"/>
    <lineage>
        <taxon>Eukaryota</taxon>
        <taxon>Metazoa</taxon>
        <taxon>Chordata</taxon>
        <taxon>Craniata</taxon>
        <taxon>Vertebrata</taxon>
        <taxon>Euteleostomi</taxon>
        <taxon>Archelosauria</taxon>
        <taxon>Archosauria</taxon>
        <taxon>Dinosauria</taxon>
        <taxon>Saurischia</taxon>
        <taxon>Theropoda</taxon>
        <taxon>Coelurosauria</taxon>
        <taxon>Aves</taxon>
        <taxon>Neognathae</taxon>
        <taxon>Neoaves</taxon>
        <taxon>Telluraves</taxon>
        <taxon>Australaves</taxon>
        <taxon>Passeriformes</taxon>
        <taxon>Pipridae</taxon>
        <taxon>Pipra</taxon>
    </lineage>
</organism>
<dbReference type="GO" id="GO:0007051">
    <property type="term" value="P:spindle organization"/>
    <property type="evidence" value="ECO:0007669"/>
    <property type="project" value="TreeGrafter"/>
</dbReference>
<dbReference type="GO" id="GO:0000922">
    <property type="term" value="C:spindle pole"/>
    <property type="evidence" value="ECO:0007669"/>
    <property type="project" value="TreeGrafter"/>
</dbReference>
<feature type="region of interest" description="Disordered" evidence="1">
    <location>
        <begin position="117"/>
        <end position="163"/>
    </location>
</feature>
<evidence type="ECO:0000313" key="3">
    <source>
        <dbReference type="RefSeq" id="XP_039237161.1"/>
    </source>
</evidence>
<dbReference type="RefSeq" id="XP_039237161.1">
    <property type="nucleotide sequence ID" value="XM_039381227.1"/>
</dbReference>
<dbReference type="Proteomes" id="UP000504627">
    <property type="component" value="Unplaced"/>
</dbReference>
<reference evidence="3" key="1">
    <citation type="submission" date="2025-08" db="UniProtKB">
        <authorList>
            <consortium name="RefSeq"/>
        </authorList>
    </citation>
    <scope>IDENTIFICATION</scope>
    <source>
        <tissue evidence="3">Muscle</tissue>
    </source>
</reference>
<dbReference type="InParanoid" id="A0A7R5K6T5"/>
<sequence>MRRRRGGPAAPAEACGVWLDTAELKRRPAPPLTAKLKAPTRILERKPTSVVLTQSRAPQTRTKQTTIPTFFSSHTDEKDKENSRPSPFTPNKDSEDTGVPLAACPVKILALPQIKTAQDQPFGSEEGVQVTSQGRAGKAPLPDSSELQVESQSQGKASCGPGGDSWCFSFTQDSEGPRIITHRNKSQLFAGETVSGSSSVTSDWGVTKQEGQEVKAGLDFQPGLGAKQSKKPQQWSSVSSLTDFAETENINPVPGARPWAPGGVCSSPQSPARAQPLRERGQNTAGAGVGWDSPCRELFCQDSEGNRVIAHCRDRGISHGDSSSCAASSQPRGQQLELCPELLFTQDSEGNRVIKHW</sequence>
<feature type="compositionally biased region" description="Basic and acidic residues" evidence="1">
    <location>
        <begin position="74"/>
        <end position="83"/>
    </location>
</feature>
<dbReference type="GO" id="GO:0016301">
    <property type="term" value="F:kinase activity"/>
    <property type="evidence" value="ECO:0007669"/>
    <property type="project" value="UniProtKB-KW"/>
</dbReference>
<evidence type="ECO:0000313" key="2">
    <source>
        <dbReference type="Proteomes" id="UP000504627"/>
    </source>
</evidence>
<evidence type="ECO:0000256" key="1">
    <source>
        <dbReference type="SAM" id="MobiDB-lite"/>
    </source>
</evidence>
<dbReference type="AlphaFoldDB" id="A0A7R5K6T5"/>